<dbReference type="GeneID" id="94433382"/>
<keyword evidence="3" id="KW-0732">Signal</keyword>
<feature type="region of interest" description="Disordered" evidence="1">
    <location>
        <begin position="35"/>
        <end position="58"/>
    </location>
</feature>
<feature type="chain" id="PRO_5012406280" evidence="3">
    <location>
        <begin position="24"/>
        <end position="548"/>
    </location>
</feature>
<comment type="caution">
    <text evidence="4">The sequence shown here is derived from an EMBL/GenBank/DDBJ whole genome shotgun (WGS) entry which is preliminary data.</text>
</comment>
<organism evidence="4 5">
    <name type="scientific">Cystoisospora suis</name>
    <dbReference type="NCBI Taxonomy" id="483139"/>
    <lineage>
        <taxon>Eukaryota</taxon>
        <taxon>Sar</taxon>
        <taxon>Alveolata</taxon>
        <taxon>Apicomplexa</taxon>
        <taxon>Conoidasida</taxon>
        <taxon>Coccidia</taxon>
        <taxon>Eucoccidiorida</taxon>
        <taxon>Eimeriorina</taxon>
        <taxon>Sarcocystidae</taxon>
        <taxon>Cystoisospora</taxon>
    </lineage>
</organism>
<evidence type="ECO:0000256" key="1">
    <source>
        <dbReference type="SAM" id="MobiDB-lite"/>
    </source>
</evidence>
<keyword evidence="2 4" id="KW-0812">Transmembrane</keyword>
<dbReference type="EMBL" id="MIGC01006606">
    <property type="protein sequence ID" value="PHJ16120.1"/>
    <property type="molecule type" value="Genomic_DNA"/>
</dbReference>
<proteinExistence type="predicted"/>
<dbReference type="RefSeq" id="XP_067917851.1">
    <property type="nucleotide sequence ID" value="XM_068070171.1"/>
</dbReference>
<dbReference type="AlphaFoldDB" id="A0A2C6JZZ1"/>
<feature type="signal peptide" evidence="3">
    <location>
        <begin position="1"/>
        <end position="23"/>
    </location>
</feature>
<evidence type="ECO:0000313" key="4">
    <source>
        <dbReference type="EMBL" id="PHJ16120.1"/>
    </source>
</evidence>
<keyword evidence="5" id="KW-1185">Reference proteome</keyword>
<gene>
    <name evidence="4" type="ORF">CSUI_010065</name>
</gene>
<keyword evidence="2" id="KW-0472">Membrane</keyword>
<evidence type="ECO:0000313" key="5">
    <source>
        <dbReference type="Proteomes" id="UP000221165"/>
    </source>
</evidence>
<evidence type="ECO:0000256" key="2">
    <source>
        <dbReference type="SAM" id="Phobius"/>
    </source>
</evidence>
<dbReference type="Proteomes" id="UP000221165">
    <property type="component" value="Unassembled WGS sequence"/>
</dbReference>
<feature type="compositionally biased region" description="Low complexity" evidence="1">
    <location>
        <begin position="41"/>
        <end position="51"/>
    </location>
</feature>
<dbReference type="VEuPathDB" id="ToxoDB:CSUI_010065"/>
<protein>
    <submittedName>
        <fullName evidence="4">Transmembrane protein</fullName>
    </submittedName>
</protein>
<evidence type="ECO:0000256" key="3">
    <source>
        <dbReference type="SAM" id="SignalP"/>
    </source>
</evidence>
<accession>A0A2C6JZZ1</accession>
<sequence>MAGTDSRPLFFVTLLVSYLVVAGLPVSWASTDGNASETKELSVSSSESDGQSVGGEGLPGGRVAGSSLAVLPHCSRSPVSFPPQGTFNLVITDREALGELGVNFVEPTGKPVFPVFPNALELPSLNESLDAKEIRQEEDRLKSKGFFLPTTKYIALQRAGNSGILTECGACRSAGYLFSIVESKEDDPNGTSIYFMYGVTYPSLMRTGPAFSIPAHSLVVQGEGQVSPGSLAVLACTQAGDAPVLFPDPLSNADQAPLYRPGPFKESVEVLNAEALQGPSPSSSLLKARLILQNGGPSVAHTFPGLNSFLYFGKIPPPALSESAYVLSSLRTRPDCTLERQDEKGPVVLSCKAWTEFKERLDARAAAAATSKRVKRARAVTAGVLGAVALASGGLAYGGYRTDSSLSAFTTPKLGRMNKEFSRGIKAEGVTNPVFLKFADSVHPENMGMALSNLSSSRRSLEGAFNDVTGVRRGSAALLMRGAGTYGLAAAAVAALASLPLFLAEAGVRAGKSGYNNAALRSHVRKTVQKERVDRPGGSEETFLFLIT</sequence>
<feature type="transmembrane region" description="Helical" evidence="2">
    <location>
        <begin position="483"/>
        <end position="503"/>
    </location>
</feature>
<keyword evidence="2" id="KW-1133">Transmembrane helix</keyword>
<name>A0A2C6JZZ1_9APIC</name>
<reference evidence="4 5" key="1">
    <citation type="journal article" date="2017" name="Int. J. Parasitol.">
        <title>The genome of the protozoan parasite Cystoisospora suis and a reverse vaccinology approach to identify vaccine candidates.</title>
        <authorList>
            <person name="Palmieri N."/>
            <person name="Shrestha A."/>
            <person name="Ruttkowski B."/>
            <person name="Beck T."/>
            <person name="Vogl C."/>
            <person name="Tomley F."/>
            <person name="Blake D.P."/>
            <person name="Joachim A."/>
        </authorList>
    </citation>
    <scope>NUCLEOTIDE SEQUENCE [LARGE SCALE GENOMIC DNA]</scope>
    <source>
        <strain evidence="4 5">Wien I</strain>
    </source>
</reference>
<dbReference type="OrthoDB" id="328999at2759"/>